<dbReference type="SUPFAM" id="SSF55136">
    <property type="entry name" value="Probable bacterial effector-binding domain"/>
    <property type="match status" value="1"/>
</dbReference>
<reference evidence="4" key="2">
    <citation type="submission" date="2025-08" db="UniProtKB">
        <authorList>
            <consortium name="RefSeq"/>
        </authorList>
    </citation>
    <scope>IDENTIFICATION</scope>
</reference>
<sequence length="282" mass="31928">MGSPPEPPRCLLSGDPQPEPEPQPGAITLEMLEREEGNSSSGGEDDEEEEEEDGDGSAGAREEREQARLLRYWQGVGRGHRVDVPSDMAQPIQQMTRNNHLQERESVPFTLINRKEKFGEVLYERRHYGKAKWACVKVQEEQYEQSICLGFMKIMRYICEQNSSGLFLGMTVPIVTIVHLGENSPDITRLVTVAYRLPSGLQDQPPEPYDPEVVIEEWAPAMIYARGFRGATNEDSIAREINLLADLLEHPELCLQDTFIVAGYTNPAATNRQNEIWFLEKP</sequence>
<dbReference type="RefSeq" id="XP_072843056.1">
    <property type="nucleotide sequence ID" value="XM_072986955.1"/>
</dbReference>
<evidence type="ECO:0000256" key="1">
    <source>
        <dbReference type="ARBA" id="ARBA00009817"/>
    </source>
</evidence>
<dbReference type="GeneID" id="110071548"/>
<proteinExistence type="inferred from homology"/>
<organism evidence="3 4">
    <name type="scientific">Pogona vitticeps</name>
    <name type="common">central bearded dragon</name>
    <dbReference type="NCBI Taxonomy" id="103695"/>
    <lineage>
        <taxon>Eukaryota</taxon>
        <taxon>Metazoa</taxon>
        <taxon>Chordata</taxon>
        <taxon>Craniata</taxon>
        <taxon>Vertebrata</taxon>
        <taxon>Euteleostomi</taxon>
        <taxon>Lepidosauria</taxon>
        <taxon>Squamata</taxon>
        <taxon>Bifurcata</taxon>
        <taxon>Unidentata</taxon>
        <taxon>Episquamata</taxon>
        <taxon>Toxicofera</taxon>
        <taxon>Iguania</taxon>
        <taxon>Acrodonta</taxon>
        <taxon>Agamidae</taxon>
        <taxon>Amphibolurinae</taxon>
        <taxon>Pogona</taxon>
    </lineage>
</organism>
<dbReference type="Gene3D" id="3.20.80.10">
    <property type="entry name" value="Regulatory factor, effector binding domain"/>
    <property type="match status" value="1"/>
</dbReference>
<gene>
    <name evidence="4" type="primary">LOC110071548</name>
</gene>
<evidence type="ECO:0000313" key="3">
    <source>
        <dbReference type="Proteomes" id="UP001652642"/>
    </source>
</evidence>
<evidence type="ECO:0000256" key="2">
    <source>
        <dbReference type="SAM" id="MobiDB-lite"/>
    </source>
</evidence>
<comment type="similarity">
    <text evidence="1">Belongs to the HEBP family.</text>
</comment>
<name>A0ABM5FCC4_9SAUR</name>
<dbReference type="InterPro" id="IPR011256">
    <property type="entry name" value="Reg_factor_effector_dom_sf"/>
</dbReference>
<dbReference type="PANTHER" id="PTHR11220">
    <property type="entry name" value="HEME-BINDING PROTEIN-RELATED"/>
    <property type="match status" value="1"/>
</dbReference>
<reference evidence="3" key="1">
    <citation type="submission" date="2025-05" db="UniProtKB">
        <authorList>
            <consortium name="RefSeq"/>
        </authorList>
    </citation>
    <scope>NUCLEOTIDE SEQUENCE [LARGE SCALE GENOMIC DNA]</scope>
</reference>
<accession>A0ABM5FCC4</accession>
<dbReference type="Pfam" id="PF04832">
    <property type="entry name" value="SOUL"/>
    <property type="match status" value="1"/>
</dbReference>
<protein>
    <submittedName>
        <fullName evidence="4">Heme-binding protein 2-like</fullName>
    </submittedName>
</protein>
<feature type="compositionally biased region" description="Acidic residues" evidence="2">
    <location>
        <begin position="43"/>
        <end position="55"/>
    </location>
</feature>
<dbReference type="Proteomes" id="UP001652642">
    <property type="component" value="Chromosome 1"/>
</dbReference>
<keyword evidence="3" id="KW-1185">Reference proteome</keyword>
<evidence type="ECO:0000313" key="4">
    <source>
        <dbReference type="RefSeq" id="XP_072843056.1"/>
    </source>
</evidence>
<dbReference type="InterPro" id="IPR006917">
    <property type="entry name" value="SOUL_heme-bd"/>
</dbReference>
<dbReference type="PANTHER" id="PTHR11220:SF7">
    <property type="entry name" value="SOUL PROTEIN"/>
    <property type="match status" value="1"/>
</dbReference>
<feature type="region of interest" description="Disordered" evidence="2">
    <location>
        <begin position="1"/>
        <end position="64"/>
    </location>
</feature>